<name>A0AAD3HGN3_9CHLO</name>
<feature type="coiled-coil region" evidence="1">
    <location>
        <begin position="142"/>
        <end position="176"/>
    </location>
</feature>
<dbReference type="AlphaFoldDB" id="A0AAD3HGN3"/>
<reference evidence="2 3" key="1">
    <citation type="journal article" date="2021" name="Sci. Rep.">
        <title>Genome sequencing of the multicellular alga Astrephomene provides insights into convergent evolution of germ-soma differentiation.</title>
        <authorList>
            <person name="Yamashita S."/>
            <person name="Yamamoto K."/>
            <person name="Matsuzaki R."/>
            <person name="Suzuki S."/>
            <person name="Yamaguchi H."/>
            <person name="Hirooka S."/>
            <person name="Minakuchi Y."/>
            <person name="Miyagishima S."/>
            <person name="Kawachi M."/>
            <person name="Toyoda A."/>
            <person name="Nozaki H."/>
        </authorList>
    </citation>
    <scope>NUCLEOTIDE SEQUENCE [LARGE SCALE GENOMIC DNA]</scope>
    <source>
        <strain evidence="2 3">NIES-4017</strain>
    </source>
</reference>
<evidence type="ECO:0000256" key="1">
    <source>
        <dbReference type="SAM" id="Coils"/>
    </source>
</evidence>
<dbReference type="EMBL" id="BMAR01000001">
    <property type="protein sequence ID" value="GFR40147.1"/>
    <property type="molecule type" value="Genomic_DNA"/>
</dbReference>
<feature type="non-terminal residue" evidence="2">
    <location>
        <position position="1"/>
    </location>
</feature>
<keyword evidence="1" id="KW-0175">Coiled coil</keyword>
<organism evidence="2 3">
    <name type="scientific">Astrephomene gubernaculifera</name>
    <dbReference type="NCBI Taxonomy" id="47775"/>
    <lineage>
        <taxon>Eukaryota</taxon>
        <taxon>Viridiplantae</taxon>
        <taxon>Chlorophyta</taxon>
        <taxon>core chlorophytes</taxon>
        <taxon>Chlorophyceae</taxon>
        <taxon>CS clade</taxon>
        <taxon>Chlamydomonadales</taxon>
        <taxon>Astrephomenaceae</taxon>
        <taxon>Astrephomene</taxon>
    </lineage>
</organism>
<keyword evidence="3" id="KW-1185">Reference proteome</keyword>
<evidence type="ECO:0000313" key="3">
    <source>
        <dbReference type="Proteomes" id="UP001054857"/>
    </source>
</evidence>
<sequence length="189" mass="20140">MVKLRPSCVSSRYTRATLAGRSLRGLPHRAHVRAAVGGGPAPLTDQSAEAAKLTQSIVEAESRLAVLFEPGKPMPRAGVVAAMRQEVSELKAQLAALVSGGAGAEAVMDSALATDDELAERARQAFLEVERLLGQKNGSARSRQDEAAIALLEAENERLRIEAMALLLREQQLEELVAAKLPKAGNPTW</sequence>
<evidence type="ECO:0000313" key="2">
    <source>
        <dbReference type="EMBL" id="GFR40147.1"/>
    </source>
</evidence>
<dbReference type="Proteomes" id="UP001054857">
    <property type="component" value="Unassembled WGS sequence"/>
</dbReference>
<accession>A0AAD3HGN3</accession>
<gene>
    <name evidence="2" type="ORF">Agub_g703</name>
</gene>
<proteinExistence type="predicted"/>
<protein>
    <submittedName>
        <fullName evidence="2">Uncharacterized protein</fullName>
    </submittedName>
</protein>
<comment type="caution">
    <text evidence="2">The sequence shown here is derived from an EMBL/GenBank/DDBJ whole genome shotgun (WGS) entry which is preliminary data.</text>
</comment>